<gene>
    <name evidence="1" type="ORF">G436_2608</name>
</gene>
<reference evidence="1 2" key="1">
    <citation type="journal article" date="2015" name="Genome Announc.">
        <title>Whole-Genome Sequence of Leptospira interrogans Serovar Hardjo Subtype Hardjoprajitno Strain Norma, Isolated from Cattle in a Leptospirosis Outbreak in Brazil.</title>
        <authorList>
            <person name="Cosate M.R."/>
            <person name="Soares S.C."/>
            <person name="Mendes T.A."/>
            <person name="Raittz R.T."/>
            <person name="Moreira E.C."/>
            <person name="Leite R."/>
            <person name="Fernandes G.R."/>
            <person name="Haddad J.P."/>
            <person name="Ortega J.M."/>
        </authorList>
    </citation>
    <scope>NUCLEOTIDE SEQUENCE [LARGE SCALE GENOMIC DNA]</scope>
    <source>
        <strain evidence="1 2">Norma</strain>
    </source>
</reference>
<dbReference type="AlphaFoldDB" id="A0A0M4N698"/>
<dbReference type="Proteomes" id="UP000056502">
    <property type="component" value="Chromosome I"/>
</dbReference>
<evidence type="ECO:0000313" key="1">
    <source>
        <dbReference type="EMBL" id="ALE39782.1"/>
    </source>
</evidence>
<sequence>MRKLENFLKVVVPTFSKSTVKSEFVRVPTFYTGTKNRVSQTNFLHRTFTLNNYQSL</sequence>
<proteinExistence type="predicted"/>
<evidence type="ECO:0000313" key="2">
    <source>
        <dbReference type="Proteomes" id="UP000056502"/>
    </source>
</evidence>
<organism evidence="1">
    <name type="scientific">Leptospira interrogans serovar Hardjo str. Norma</name>
    <dbReference type="NCBI Taxonomy" id="1279460"/>
    <lineage>
        <taxon>Bacteria</taxon>
        <taxon>Pseudomonadati</taxon>
        <taxon>Spirochaetota</taxon>
        <taxon>Spirochaetia</taxon>
        <taxon>Leptospirales</taxon>
        <taxon>Leptospiraceae</taxon>
        <taxon>Leptospira</taxon>
    </lineage>
</organism>
<dbReference type="PATRIC" id="fig|1279460.3.peg.2627"/>
<name>A0A0M4N698_LEPIR</name>
<dbReference type="EMBL" id="CP012603">
    <property type="protein sequence ID" value="ALE39782.1"/>
    <property type="molecule type" value="Genomic_DNA"/>
</dbReference>
<accession>A0A0M4N698</accession>
<protein>
    <submittedName>
        <fullName evidence="1">Uncharacterized protein</fullName>
    </submittedName>
</protein>